<sequence length="631" mass="70499">MPVYHKSSHPVAAVTCSVCREDAANPKQLACDHSFCQQCLRHQVAKLSDLLDRQERVTIVCPYCRDYILSTASFLGKYSNAVGRRSIRRSKTSLGHVSVSEYGANYSADRKAERCQPCAEGSIYELAVFWCMNCSEYMCAVCAKYHQAMRMSKDHVVKTTRDKERYAGIKSKVMSTRPVSAREPKPTHAQVSKCKEGSHIYCEPCSLGKKTKDANYFCDNCKEQMCEECGRCHRNMKMAKAHKMLPISDVVSKAETTYSLAVKCDRHYGETLSLYCKRCKTSCCAVCAITVHGGCGKAREKSGDPPKELVEKKKATDDTTKEQTRSFNALEKAAHDLSNGKTVSFSIKPNAAAQSAKSYPKKKMELRKRRLQLDSNNAKDWVISITLLTSGDMILIQLYAPLLKMIAPDGTLISTCRFYGEPWSVAVYNDSLAVVSFSDRKQLQLIHISRAGLESGKKFSTRHKCLAVCFAKNMIAATCWEGCVHVMDVTGNELASADTNHRGDRLFTNPEYIASDKNGHVLYVSDFKRNAVTALTLLPSKINNRPAFVFSHKELQGPKGVSVDRDGFIYVSGMTSRNIFRLASSGDLVQIFRRREDTEFYEALVVSPSADKLFVTAYEDNAVLEFKLKDA</sequence>
<reference evidence="9" key="2">
    <citation type="submission" date="2020-11" db="EMBL/GenBank/DDBJ databases">
        <authorList>
            <person name="McCartney M.A."/>
            <person name="Auch B."/>
            <person name="Kono T."/>
            <person name="Mallez S."/>
            <person name="Becker A."/>
            <person name="Gohl D.M."/>
            <person name="Silverstein K.A.T."/>
            <person name="Koren S."/>
            <person name="Bechman K.B."/>
            <person name="Herman A."/>
            <person name="Abrahante J.E."/>
            <person name="Garbe J."/>
        </authorList>
    </citation>
    <scope>NUCLEOTIDE SEQUENCE</scope>
    <source>
        <strain evidence="9">Duluth1</strain>
        <tissue evidence="9">Whole animal</tissue>
    </source>
</reference>
<dbReference type="Gene3D" id="3.30.40.10">
    <property type="entry name" value="Zinc/RING finger domain, C3HC4 (zinc finger)"/>
    <property type="match status" value="1"/>
</dbReference>
<feature type="domain" description="B box-type" evidence="8">
    <location>
        <begin position="110"/>
        <end position="160"/>
    </location>
</feature>
<evidence type="ECO:0000256" key="3">
    <source>
        <dbReference type="ARBA" id="ARBA00022771"/>
    </source>
</evidence>
<evidence type="ECO:0000313" key="9">
    <source>
        <dbReference type="EMBL" id="KAH3822360.1"/>
    </source>
</evidence>
<name>A0A9D4GVJ6_DREPO</name>
<evidence type="ECO:0000256" key="4">
    <source>
        <dbReference type="ARBA" id="ARBA00022833"/>
    </source>
</evidence>
<dbReference type="PANTHER" id="PTHR25462:SF229">
    <property type="entry name" value="TRANSCRIPTION INTERMEDIARY FACTOR 1-BETA"/>
    <property type="match status" value="1"/>
</dbReference>
<dbReference type="EMBL" id="JAIWYP010000005">
    <property type="protein sequence ID" value="KAH3822360.1"/>
    <property type="molecule type" value="Genomic_DNA"/>
</dbReference>
<keyword evidence="3 5" id="KW-0863">Zinc-finger</keyword>
<dbReference type="AlphaFoldDB" id="A0A9D4GVJ6"/>
<comment type="caution">
    <text evidence="9">The sequence shown here is derived from an EMBL/GenBank/DDBJ whole genome shotgun (WGS) entry which is preliminary data.</text>
</comment>
<organism evidence="9 10">
    <name type="scientific">Dreissena polymorpha</name>
    <name type="common">Zebra mussel</name>
    <name type="synonym">Mytilus polymorpha</name>
    <dbReference type="NCBI Taxonomy" id="45954"/>
    <lineage>
        <taxon>Eukaryota</taxon>
        <taxon>Metazoa</taxon>
        <taxon>Spiralia</taxon>
        <taxon>Lophotrochozoa</taxon>
        <taxon>Mollusca</taxon>
        <taxon>Bivalvia</taxon>
        <taxon>Autobranchia</taxon>
        <taxon>Heteroconchia</taxon>
        <taxon>Euheterodonta</taxon>
        <taxon>Imparidentia</taxon>
        <taxon>Neoheterodontei</taxon>
        <taxon>Myida</taxon>
        <taxon>Dreissenoidea</taxon>
        <taxon>Dreissenidae</taxon>
        <taxon>Dreissena</taxon>
    </lineage>
</organism>
<keyword evidence="4" id="KW-0862">Zinc</keyword>
<dbReference type="Pfam" id="PF13445">
    <property type="entry name" value="zf-RING_UBOX"/>
    <property type="match status" value="1"/>
</dbReference>
<dbReference type="SUPFAM" id="SSF63829">
    <property type="entry name" value="Calcium-dependent phosphotriesterase"/>
    <property type="match status" value="1"/>
</dbReference>
<feature type="domain" description="RING-type" evidence="7">
    <location>
        <begin position="16"/>
        <end position="65"/>
    </location>
</feature>
<dbReference type="PROSITE" id="PS50089">
    <property type="entry name" value="ZF_RING_2"/>
    <property type="match status" value="1"/>
</dbReference>
<dbReference type="CDD" id="cd19756">
    <property type="entry name" value="Bbox2"/>
    <property type="match status" value="1"/>
</dbReference>
<dbReference type="InterPro" id="IPR001841">
    <property type="entry name" value="Znf_RING"/>
</dbReference>
<keyword evidence="1" id="KW-0597">Phosphoprotein</keyword>
<dbReference type="GO" id="GO:0008270">
    <property type="term" value="F:zinc ion binding"/>
    <property type="evidence" value="ECO:0007669"/>
    <property type="project" value="UniProtKB-KW"/>
</dbReference>
<feature type="domain" description="B box-type" evidence="8">
    <location>
        <begin position="197"/>
        <end position="247"/>
    </location>
</feature>
<dbReference type="InterPro" id="IPR017907">
    <property type="entry name" value="Znf_RING_CS"/>
</dbReference>
<feature type="region of interest" description="Disordered" evidence="6">
    <location>
        <begin position="297"/>
        <end position="323"/>
    </location>
</feature>
<dbReference type="PROSITE" id="PS50119">
    <property type="entry name" value="ZF_BBOX"/>
    <property type="match status" value="3"/>
</dbReference>
<dbReference type="SMART" id="SM00184">
    <property type="entry name" value="RING"/>
    <property type="match status" value="1"/>
</dbReference>
<accession>A0A9D4GVJ6</accession>
<dbReference type="SUPFAM" id="SSF57850">
    <property type="entry name" value="RING/U-box"/>
    <property type="match status" value="1"/>
</dbReference>
<dbReference type="Gene3D" id="3.30.160.60">
    <property type="entry name" value="Classic Zinc Finger"/>
    <property type="match status" value="1"/>
</dbReference>
<dbReference type="InterPro" id="IPR000315">
    <property type="entry name" value="Znf_B-box"/>
</dbReference>
<dbReference type="GO" id="GO:0006513">
    <property type="term" value="P:protein monoubiquitination"/>
    <property type="evidence" value="ECO:0007669"/>
    <property type="project" value="TreeGrafter"/>
</dbReference>
<evidence type="ECO:0000256" key="6">
    <source>
        <dbReference type="SAM" id="MobiDB-lite"/>
    </source>
</evidence>
<dbReference type="InterPro" id="IPR047153">
    <property type="entry name" value="TRIM45/56/19-like"/>
</dbReference>
<evidence type="ECO:0000313" key="10">
    <source>
        <dbReference type="Proteomes" id="UP000828390"/>
    </source>
</evidence>
<dbReference type="OrthoDB" id="6099240at2759"/>
<gene>
    <name evidence="9" type="ORF">DPMN_124138</name>
</gene>
<proteinExistence type="predicted"/>
<reference evidence="9" key="1">
    <citation type="journal article" date="2019" name="bioRxiv">
        <title>The Genome of the Zebra Mussel, Dreissena polymorpha: A Resource for Invasive Species Research.</title>
        <authorList>
            <person name="McCartney M.A."/>
            <person name="Auch B."/>
            <person name="Kono T."/>
            <person name="Mallez S."/>
            <person name="Zhang Y."/>
            <person name="Obille A."/>
            <person name="Becker A."/>
            <person name="Abrahante J.E."/>
            <person name="Garbe J."/>
            <person name="Badalamenti J.P."/>
            <person name="Herman A."/>
            <person name="Mangelson H."/>
            <person name="Liachko I."/>
            <person name="Sullivan S."/>
            <person name="Sone E.D."/>
            <person name="Koren S."/>
            <person name="Silverstein K.A.T."/>
            <person name="Beckman K.B."/>
            <person name="Gohl D.M."/>
        </authorList>
    </citation>
    <scope>NUCLEOTIDE SEQUENCE</scope>
    <source>
        <strain evidence="9">Duluth1</strain>
        <tissue evidence="9">Whole animal</tissue>
    </source>
</reference>
<evidence type="ECO:0000256" key="1">
    <source>
        <dbReference type="ARBA" id="ARBA00022553"/>
    </source>
</evidence>
<dbReference type="Proteomes" id="UP000828390">
    <property type="component" value="Unassembled WGS sequence"/>
</dbReference>
<evidence type="ECO:0000256" key="2">
    <source>
        <dbReference type="ARBA" id="ARBA00022723"/>
    </source>
</evidence>
<dbReference type="SMART" id="SM00336">
    <property type="entry name" value="BBOX"/>
    <property type="match status" value="3"/>
</dbReference>
<keyword evidence="2" id="KW-0479">Metal-binding</keyword>
<keyword evidence="10" id="KW-1185">Reference proteome</keyword>
<dbReference type="InterPro" id="IPR011042">
    <property type="entry name" value="6-blade_b-propeller_TolB-like"/>
</dbReference>
<evidence type="ECO:0000259" key="7">
    <source>
        <dbReference type="PROSITE" id="PS50089"/>
    </source>
</evidence>
<dbReference type="GO" id="GO:0061630">
    <property type="term" value="F:ubiquitin protein ligase activity"/>
    <property type="evidence" value="ECO:0007669"/>
    <property type="project" value="TreeGrafter"/>
</dbReference>
<evidence type="ECO:0000259" key="8">
    <source>
        <dbReference type="PROSITE" id="PS50119"/>
    </source>
</evidence>
<evidence type="ECO:0000256" key="5">
    <source>
        <dbReference type="PROSITE-ProRule" id="PRU00024"/>
    </source>
</evidence>
<dbReference type="InterPro" id="IPR013083">
    <property type="entry name" value="Znf_RING/FYVE/PHD"/>
</dbReference>
<protein>
    <submittedName>
        <fullName evidence="9">Uncharacterized protein</fullName>
    </submittedName>
</protein>
<dbReference type="Gene3D" id="2.120.10.30">
    <property type="entry name" value="TolB, C-terminal domain"/>
    <property type="match status" value="1"/>
</dbReference>
<feature type="domain" description="B box-type" evidence="8">
    <location>
        <begin position="259"/>
        <end position="292"/>
    </location>
</feature>
<dbReference type="SUPFAM" id="SSF57845">
    <property type="entry name" value="B-box zinc-binding domain"/>
    <property type="match status" value="1"/>
</dbReference>
<dbReference type="PANTHER" id="PTHR25462">
    <property type="entry name" value="BONUS, ISOFORM C-RELATED"/>
    <property type="match status" value="1"/>
</dbReference>
<dbReference type="InterPro" id="IPR027370">
    <property type="entry name" value="Znf-RING_euk"/>
</dbReference>
<dbReference type="PROSITE" id="PS00518">
    <property type="entry name" value="ZF_RING_1"/>
    <property type="match status" value="1"/>
</dbReference>